<keyword evidence="4" id="KW-1185">Reference proteome</keyword>
<keyword evidence="1" id="KW-0472">Membrane</keyword>
<evidence type="ECO:0000259" key="2">
    <source>
        <dbReference type="Pfam" id="PF04024"/>
    </source>
</evidence>
<dbReference type="Pfam" id="PF04024">
    <property type="entry name" value="PspC"/>
    <property type="match status" value="1"/>
</dbReference>
<dbReference type="RefSeq" id="WP_095504904.1">
    <property type="nucleotide sequence ID" value="NZ_BSNC01000006.1"/>
</dbReference>
<proteinExistence type="predicted"/>
<dbReference type="Proteomes" id="UP001161422">
    <property type="component" value="Unassembled WGS sequence"/>
</dbReference>
<gene>
    <name evidence="3" type="ORF">GCM10007895_25420</name>
</gene>
<comment type="caution">
    <text evidence="3">The sequence shown here is derived from an EMBL/GenBank/DDBJ whole genome shotgun (WGS) entry which is preliminary data.</text>
</comment>
<reference evidence="3" key="2">
    <citation type="submission" date="2023-01" db="EMBL/GenBank/DDBJ databases">
        <title>Draft genome sequence of Paraferrimonas sedimenticola strain NBRC 101628.</title>
        <authorList>
            <person name="Sun Q."/>
            <person name="Mori K."/>
        </authorList>
    </citation>
    <scope>NUCLEOTIDE SEQUENCE</scope>
    <source>
        <strain evidence="3">NBRC 101628</strain>
    </source>
</reference>
<keyword evidence="1" id="KW-0812">Transmembrane</keyword>
<feature type="domain" description="Phage shock protein PspC N-terminal" evidence="2">
    <location>
        <begin position="3"/>
        <end position="59"/>
    </location>
</feature>
<protein>
    <recommendedName>
        <fullName evidence="2">Phage shock protein PspC N-terminal domain-containing protein</fullName>
    </recommendedName>
</protein>
<evidence type="ECO:0000256" key="1">
    <source>
        <dbReference type="SAM" id="Phobius"/>
    </source>
</evidence>
<name>A0AA37RWW4_9GAMM</name>
<evidence type="ECO:0000313" key="4">
    <source>
        <dbReference type="Proteomes" id="UP001161422"/>
    </source>
</evidence>
<keyword evidence="1" id="KW-1133">Transmembrane helix</keyword>
<accession>A0AA37RWW4</accession>
<dbReference type="AlphaFoldDB" id="A0AA37RWW4"/>
<organism evidence="3 4">
    <name type="scientific">Paraferrimonas sedimenticola</name>
    <dbReference type="NCBI Taxonomy" id="375674"/>
    <lineage>
        <taxon>Bacteria</taxon>
        <taxon>Pseudomonadati</taxon>
        <taxon>Pseudomonadota</taxon>
        <taxon>Gammaproteobacteria</taxon>
        <taxon>Alteromonadales</taxon>
        <taxon>Ferrimonadaceae</taxon>
        <taxon>Paraferrimonas</taxon>
    </lineage>
</organism>
<sequence>MSGLVKNRRDAWLAGVIAGLADNFGWSRFWMRVIFLCAMLVEPFSLTLVYVVMAILMPAPAAHRYYRRR</sequence>
<dbReference type="EMBL" id="BSNC01000006">
    <property type="protein sequence ID" value="GLP97235.1"/>
    <property type="molecule type" value="Genomic_DNA"/>
</dbReference>
<reference evidence="3" key="1">
    <citation type="journal article" date="2014" name="Int. J. Syst. Evol. Microbiol.">
        <title>Complete genome sequence of Corynebacterium casei LMG S-19264T (=DSM 44701T), isolated from a smear-ripened cheese.</title>
        <authorList>
            <consortium name="US DOE Joint Genome Institute (JGI-PGF)"/>
            <person name="Walter F."/>
            <person name="Albersmeier A."/>
            <person name="Kalinowski J."/>
            <person name="Ruckert C."/>
        </authorList>
    </citation>
    <scope>NUCLEOTIDE SEQUENCE</scope>
    <source>
        <strain evidence="3">NBRC 101628</strain>
    </source>
</reference>
<evidence type="ECO:0000313" key="3">
    <source>
        <dbReference type="EMBL" id="GLP97235.1"/>
    </source>
</evidence>
<feature type="transmembrane region" description="Helical" evidence="1">
    <location>
        <begin position="33"/>
        <end position="59"/>
    </location>
</feature>
<dbReference type="InterPro" id="IPR007168">
    <property type="entry name" value="Phageshock_PspC_N"/>
</dbReference>